<keyword evidence="3" id="KW-0378">Hydrolase</keyword>
<evidence type="ECO:0000256" key="4">
    <source>
        <dbReference type="RuleBase" id="RU362039"/>
    </source>
</evidence>
<dbReference type="EC" id="3.1.4.-" evidence="4"/>
<dbReference type="Proteomes" id="UP000823912">
    <property type="component" value="Unassembled WGS sequence"/>
</dbReference>
<dbReference type="PROSITE" id="PS01269">
    <property type="entry name" value="UPF0025"/>
    <property type="match status" value="1"/>
</dbReference>
<dbReference type="SUPFAM" id="SSF56300">
    <property type="entry name" value="Metallo-dependent phosphatases"/>
    <property type="match status" value="1"/>
</dbReference>
<dbReference type="AlphaFoldDB" id="A0A9D1JC17"/>
<evidence type="ECO:0000259" key="5">
    <source>
        <dbReference type="Pfam" id="PF12850"/>
    </source>
</evidence>
<name>A0A9D1JC17_9FIRM</name>
<dbReference type="InterPro" id="IPR029052">
    <property type="entry name" value="Metallo-depent_PP-like"/>
</dbReference>
<dbReference type="Pfam" id="PF12850">
    <property type="entry name" value="Metallophos_2"/>
    <property type="match status" value="1"/>
</dbReference>
<evidence type="ECO:0000256" key="2">
    <source>
        <dbReference type="ARBA" id="ARBA00022723"/>
    </source>
</evidence>
<dbReference type="Gene3D" id="3.60.21.10">
    <property type="match status" value="1"/>
</dbReference>
<dbReference type="InterPro" id="IPR000979">
    <property type="entry name" value="Phosphodiesterase_MJ0936/Vps29"/>
</dbReference>
<organism evidence="6 7">
    <name type="scientific">Candidatus Pullilachnospira gallistercoris</name>
    <dbReference type="NCBI Taxonomy" id="2840911"/>
    <lineage>
        <taxon>Bacteria</taxon>
        <taxon>Bacillati</taxon>
        <taxon>Bacillota</taxon>
        <taxon>Clostridia</taxon>
        <taxon>Lachnospirales</taxon>
        <taxon>Lachnospiraceae</taxon>
        <taxon>Lachnospiraceae incertae sedis</taxon>
        <taxon>Candidatus Pullilachnospira</taxon>
    </lineage>
</organism>
<dbReference type="EMBL" id="DVHM01000176">
    <property type="protein sequence ID" value="HIR71629.1"/>
    <property type="molecule type" value="Genomic_DNA"/>
</dbReference>
<evidence type="ECO:0000313" key="6">
    <source>
        <dbReference type="EMBL" id="HIR71629.1"/>
    </source>
</evidence>
<feature type="domain" description="Calcineurin-like phosphoesterase" evidence="5">
    <location>
        <begin position="1"/>
        <end position="146"/>
    </location>
</feature>
<dbReference type="InterPro" id="IPR024654">
    <property type="entry name" value="Calcineurin-like_PHP_lpxH"/>
</dbReference>
<evidence type="ECO:0000313" key="7">
    <source>
        <dbReference type="Proteomes" id="UP000823912"/>
    </source>
</evidence>
<reference evidence="6" key="2">
    <citation type="journal article" date="2021" name="PeerJ">
        <title>Extensive microbial diversity within the chicken gut microbiome revealed by metagenomics and culture.</title>
        <authorList>
            <person name="Gilroy R."/>
            <person name="Ravi A."/>
            <person name="Getino M."/>
            <person name="Pursley I."/>
            <person name="Horton D.L."/>
            <person name="Alikhan N.F."/>
            <person name="Baker D."/>
            <person name="Gharbi K."/>
            <person name="Hall N."/>
            <person name="Watson M."/>
            <person name="Adriaenssens E.M."/>
            <person name="Foster-Nyarko E."/>
            <person name="Jarju S."/>
            <person name="Secka A."/>
            <person name="Antonio M."/>
            <person name="Oren A."/>
            <person name="Chaudhuri R.R."/>
            <person name="La Ragione R."/>
            <person name="Hildebrand F."/>
            <person name="Pallen M.J."/>
        </authorList>
    </citation>
    <scope>NUCLEOTIDE SEQUENCE</scope>
    <source>
        <strain evidence="6">ChiSjej5B23-6657</strain>
    </source>
</reference>
<dbReference type="GO" id="GO:0016787">
    <property type="term" value="F:hydrolase activity"/>
    <property type="evidence" value="ECO:0007669"/>
    <property type="project" value="UniProtKB-UniRule"/>
</dbReference>
<sequence>MRILVVSDTHRQYENLETAIARVMPDKIFHAGDAEGGEDYIEAVCDCPLEIVRGNCDFGSTLPAEVVLGVGNHVVLLTHGHLFGAGFGVEGLAAEARNKDADVVIYGHTHCPQITYVDDIAIVNPGSISYPRQEGRKPSYLVIDVDRFGDLHYNICYV</sequence>
<gene>
    <name evidence="6" type="ORF">IAA55_10150</name>
</gene>
<accession>A0A9D1JC17</accession>
<dbReference type="NCBIfam" id="TIGR00040">
    <property type="entry name" value="yfcE"/>
    <property type="match status" value="1"/>
</dbReference>
<comment type="similarity">
    <text evidence="1 4">Belongs to the metallophosphoesterase superfamily. YfcE family.</text>
</comment>
<dbReference type="GO" id="GO:0046872">
    <property type="term" value="F:metal ion binding"/>
    <property type="evidence" value="ECO:0007669"/>
    <property type="project" value="UniProtKB-KW"/>
</dbReference>
<proteinExistence type="inferred from homology"/>
<evidence type="ECO:0000256" key="3">
    <source>
        <dbReference type="ARBA" id="ARBA00022801"/>
    </source>
</evidence>
<protein>
    <recommendedName>
        <fullName evidence="4">Phosphoesterase</fullName>
        <ecNumber evidence="4">3.1.4.-</ecNumber>
    </recommendedName>
</protein>
<comment type="cofactor">
    <cofactor evidence="4">
        <name>a divalent metal cation</name>
        <dbReference type="ChEBI" id="CHEBI:60240"/>
    </cofactor>
</comment>
<dbReference type="PANTHER" id="PTHR11124">
    <property type="entry name" value="VACUOLAR SORTING PROTEIN VPS29"/>
    <property type="match status" value="1"/>
</dbReference>
<dbReference type="InterPro" id="IPR020935">
    <property type="entry name" value="PdiEstase_YfcE_CS"/>
</dbReference>
<evidence type="ECO:0000256" key="1">
    <source>
        <dbReference type="ARBA" id="ARBA00008950"/>
    </source>
</evidence>
<comment type="caution">
    <text evidence="6">The sequence shown here is derived from an EMBL/GenBank/DDBJ whole genome shotgun (WGS) entry which is preliminary data.</text>
</comment>
<keyword evidence="2 4" id="KW-0479">Metal-binding</keyword>
<reference evidence="6" key="1">
    <citation type="submission" date="2020-10" db="EMBL/GenBank/DDBJ databases">
        <authorList>
            <person name="Gilroy R."/>
        </authorList>
    </citation>
    <scope>NUCLEOTIDE SEQUENCE</scope>
    <source>
        <strain evidence="6">ChiSjej5B23-6657</strain>
    </source>
</reference>